<organism evidence="3 4">
    <name type="scientific">Asticcacaulis taihuensis</name>
    <dbReference type="NCBI Taxonomy" id="260084"/>
    <lineage>
        <taxon>Bacteria</taxon>
        <taxon>Pseudomonadati</taxon>
        <taxon>Pseudomonadota</taxon>
        <taxon>Alphaproteobacteria</taxon>
        <taxon>Caulobacterales</taxon>
        <taxon>Caulobacteraceae</taxon>
        <taxon>Asticcacaulis</taxon>
    </lineage>
</organism>
<keyword evidence="1 2" id="KW-0732">Signal</keyword>
<evidence type="ECO:0000313" key="3">
    <source>
        <dbReference type="EMBL" id="SCW76478.1"/>
    </source>
</evidence>
<feature type="chain" id="PRO_5011786315" evidence="2">
    <location>
        <begin position="29"/>
        <end position="225"/>
    </location>
</feature>
<dbReference type="SUPFAM" id="SSF89392">
    <property type="entry name" value="Prokaryotic lipoproteins and lipoprotein localization factors"/>
    <property type="match status" value="1"/>
</dbReference>
<dbReference type="RefSeq" id="WP_090650089.1">
    <property type="nucleotide sequence ID" value="NZ_CBCRYE010000010.1"/>
</dbReference>
<feature type="signal peptide" evidence="2">
    <location>
        <begin position="1"/>
        <end position="28"/>
    </location>
</feature>
<dbReference type="STRING" id="260084.SAMN02927928_3274"/>
<dbReference type="CDD" id="cd16325">
    <property type="entry name" value="LolA"/>
    <property type="match status" value="1"/>
</dbReference>
<evidence type="ECO:0000313" key="4">
    <source>
        <dbReference type="Proteomes" id="UP000199150"/>
    </source>
</evidence>
<dbReference type="EMBL" id="FMTS01000006">
    <property type="protein sequence ID" value="SCW76478.1"/>
    <property type="molecule type" value="Genomic_DNA"/>
</dbReference>
<proteinExistence type="predicted"/>
<evidence type="ECO:0000256" key="2">
    <source>
        <dbReference type="SAM" id="SignalP"/>
    </source>
</evidence>
<dbReference type="Gene3D" id="2.50.20.10">
    <property type="entry name" value="Lipoprotein localisation LolA/LolB/LppX"/>
    <property type="match status" value="1"/>
</dbReference>
<keyword evidence="4" id="KW-1185">Reference proteome</keyword>
<dbReference type="PANTHER" id="PTHR35869">
    <property type="entry name" value="OUTER-MEMBRANE LIPOPROTEIN CARRIER PROTEIN"/>
    <property type="match status" value="1"/>
</dbReference>
<accession>A0A1G4T4Y8</accession>
<sequence length="225" mass="24609">MTDLTKRILLAGLAAALVTAPAITPALAQGNKNQFSGLISPPSFNAADKARIASATAYLQALGTAHGRFEQTDYRGRKSTGNWYLARPGKMRFEYDAPTSLLIVSNGKTVSMWDPRLQSFDQYPLSETPLSLFLARQIRFDQGVIVTAVSSNAQGFTLKARDRRKSVEGSVVLGFDQAPNGALALREWTITDAQNRATNLKLTSFSRDSAQKADLFVLNKPQKKK</sequence>
<gene>
    <name evidence="3" type="ORF">SAMN02927928_3274</name>
</gene>
<protein>
    <submittedName>
        <fullName evidence="3">Outer membrane lipoprotein-sorting protein</fullName>
    </submittedName>
</protein>
<dbReference type="InterPro" id="IPR029046">
    <property type="entry name" value="LolA/LolB/LppX"/>
</dbReference>
<keyword evidence="3" id="KW-0449">Lipoprotein</keyword>
<dbReference type="AlphaFoldDB" id="A0A1G4T4Y8"/>
<reference evidence="4" key="1">
    <citation type="submission" date="2016-10" db="EMBL/GenBank/DDBJ databases">
        <authorList>
            <person name="Varghese N."/>
            <person name="Submissions S."/>
        </authorList>
    </citation>
    <scope>NUCLEOTIDE SEQUENCE [LARGE SCALE GENOMIC DNA]</scope>
    <source>
        <strain evidence="4">CGMCC 1.3431</strain>
    </source>
</reference>
<dbReference type="InterPro" id="IPR004564">
    <property type="entry name" value="OM_lipoprot_carrier_LolA-like"/>
</dbReference>
<dbReference type="OrthoDB" id="9800501at2"/>
<name>A0A1G4T4Y8_9CAUL</name>
<dbReference type="Proteomes" id="UP000199150">
    <property type="component" value="Unassembled WGS sequence"/>
</dbReference>
<evidence type="ECO:0000256" key="1">
    <source>
        <dbReference type="ARBA" id="ARBA00022729"/>
    </source>
</evidence>
<dbReference type="PANTHER" id="PTHR35869:SF1">
    <property type="entry name" value="OUTER-MEMBRANE LIPOPROTEIN CARRIER PROTEIN"/>
    <property type="match status" value="1"/>
</dbReference>
<dbReference type="Pfam" id="PF03548">
    <property type="entry name" value="LolA"/>
    <property type="match status" value="1"/>
</dbReference>